<evidence type="ECO:0000256" key="5">
    <source>
        <dbReference type="ARBA" id="ARBA00022729"/>
    </source>
</evidence>
<dbReference type="Pfam" id="PF07519">
    <property type="entry name" value="Tannase"/>
    <property type="match status" value="1"/>
</dbReference>
<dbReference type="GO" id="GO:0046872">
    <property type="term" value="F:metal ion binding"/>
    <property type="evidence" value="ECO:0007669"/>
    <property type="project" value="UniProtKB-KW"/>
</dbReference>
<dbReference type="Proteomes" id="UP000076738">
    <property type="component" value="Unassembled WGS sequence"/>
</dbReference>
<feature type="chain" id="PRO_5007749251" description="Carboxylic ester hydrolase" evidence="10">
    <location>
        <begin position="23"/>
        <end position="535"/>
    </location>
</feature>
<keyword evidence="3" id="KW-0119">Carbohydrate metabolism</keyword>
<comment type="similarity">
    <text evidence="1 10">Belongs to the tannase family.</text>
</comment>
<dbReference type="GO" id="GO:0030600">
    <property type="term" value="F:feruloyl esterase activity"/>
    <property type="evidence" value="ECO:0007669"/>
    <property type="project" value="UniProtKB-EC"/>
</dbReference>
<dbReference type="AlphaFoldDB" id="A0A167NVW3"/>
<dbReference type="PANTHER" id="PTHR33938:SF15">
    <property type="entry name" value="FERULOYL ESTERASE B-RELATED"/>
    <property type="match status" value="1"/>
</dbReference>
<evidence type="ECO:0000256" key="4">
    <source>
        <dbReference type="ARBA" id="ARBA00022723"/>
    </source>
</evidence>
<dbReference type="InterPro" id="IPR029058">
    <property type="entry name" value="AB_hydrolase_fold"/>
</dbReference>
<evidence type="ECO:0000313" key="12">
    <source>
        <dbReference type="Proteomes" id="UP000076738"/>
    </source>
</evidence>
<keyword evidence="3" id="KW-0858">Xylan degradation</keyword>
<gene>
    <name evidence="11" type="ORF">CALVIDRAFT_562525</name>
</gene>
<sequence length="535" mass="57886">MTLKLLPLLWLALASLAGRALAWQAECSAFSLPSSVASSGTLLAATYYPAGALVNVSSSGGAVLSSSLPAFCRVQLVINTGSRNLTSTEVWLPDAWDGRFLAVGNGGWSGGVVYSDLAYSGLINGHASMSTDGGHTSSSLDGTWALNDPSAIIDYAYLSVHTSVVVAKQVVGAYYGQEAFKSYWLGCSTGGRQGLMSVQRYPEDFDGVVVGSPANWISHLQAWSVHVNLLVSPQTSPSWISAATWELVHQEVLNQCDGLDGVVDGLLNDPRKCFFRPETLACRPGQNSSTCLNAAQIGAIQKLYADYYETNQTYIFGRLEPGGELAYATGLLGPTPVELNTDYFKDMVLNDSNWDYTTLNYTTIQLADEIDTYRLDAVNPDIRDFVSSPWNGKVIHYVGWADQLISPHNSLYWYEQMTTFMNLNTDIDVDDYYRLFTAPGMTHCAGGDGPNGFGGEGQSAGGQPPLQPDAQHDVLRAMIEWVEDGQAPDFFIATKYVNNNASAGVQMTRPLCKFPTSIVYNGYGDTNNAGSFYCA</sequence>
<dbReference type="EMBL" id="KV417277">
    <property type="protein sequence ID" value="KZO98139.1"/>
    <property type="molecule type" value="Genomic_DNA"/>
</dbReference>
<protein>
    <recommendedName>
        <fullName evidence="10">Carboxylic ester hydrolase</fullName>
        <ecNumber evidence="10">3.1.1.-</ecNumber>
    </recommendedName>
</protein>
<evidence type="ECO:0000256" key="9">
    <source>
        <dbReference type="ARBA" id="ARBA00034075"/>
    </source>
</evidence>
<dbReference type="EC" id="3.1.1.-" evidence="10"/>
<dbReference type="SUPFAM" id="SSF53474">
    <property type="entry name" value="alpha/beta-Hydrolases"/>
    <property type="match status" value="2"/>
</dbReference>
<evidence type="ECO:0000313" key="11">
    <source>
        <dbReference type="EMBL" id="KZO98139.1"/>
    </source>
</evidence>
<keyword evidence="2" id="KW-0719">Serine esterase</keyword>
<dbReference type="InterPro" id="IPR011118">
    <property type="entry name" value="Tannase/feruloyl_esterase"/>
</dbReference>
<name>A0A167NVW3_CALVF</name>
<organism evidence="11 12">
    <name type="scientific">Calocera viscosa (strain TUFC12733)</name>
    <dbReference type="NCBI Taxonomy" id="1330018"/>
    <lineage>
        <taxon>Eukaryota</taxon>
        <taxon>Fungi</taxon>
        <taxon>Dikarya</taxon>
        <taxon>Basidiomycota</taxon>
        <taxon>Agaricomycotina</taxon>
        <taxon>Dacrymycetes</taxon>
        <taxon>Dacrymycetales</taxon>
        <taxon>Dacrymycetaceae</taxon>
        <taxon>Calocera</taxon>
    </lineage>
</organism>
<keyword evidence="12" id="KW-1185">Reference proteome</keyword>
<evidence type="ECO:0000256" key="10">
    <source>
        <dbReference type="RuleBase" id="RU361238"/>
    </source>
</evidence>
<reference evidence="11 12" key="1">
    <citation type="journal article" date="2016" name="Mol. Biol. Evol.">
        <title>Comparative Genomics of Early-Diverging Mushroom-Forming Fungi Provides Insights into the Origins of Lignocellulose Decay Capabilities.</title>
        <authorList>
            <person name="Nagy L.G."/>
            <person name="Riley R."/>
            <person name="Tritt A."/>
            <person name="Adam C."/>
            <person name="Daum C."/>
            <person name="Floudas D."/>
            <person name="Sun H."/>
            <person name="Yadav J.S."/>
            <person name="Pangilinan J."/>
            <person name="Larsson K.H."/>
            <person name="Matsuura K."/>
            <person name="Barry K."/>
            <person name="Labutti K."/>
            <person name="Kuo R."/>
            <person name="Ohm R.A."/>
            <person name="Bhattacharya S.S."/>
            <person name="Shirouzu T."/>
            <person name="Yoshinaga Y."/>
            <person name="Martin F.M."/>
            <person name="Grigoriev I.V."/>
            <person name="Hibbett D.S."/>
        </authorList>
    </citation>
    <scope>NUCLEOTIDE SEQUENCE [LARGE SCALE GENOMIC DNA]</scope>
    <source>
        <strain evidence="11 12">TUFC12733</strain>
    </source>
</reference>
<keyword evidence="8" id="KW-1015">Disulfide bond</keyword>
<evidence type="ECO:0000256" key="3">
    <source>
        <dbReference type="ARBA" id="ARBA00022651"/>
    </source>
</evidence>
<dbReference type="PANTHER" id="PTHR33938">
    <property type="entry name" value="FERULOYL ESTERASE B-RELATED"/>
    <property type="match status" value="1"/>
</dbReference>
<keyword evidence="4" id="KW-0479">Metal-binding</keyword>
<keyword evidence="3" id="KW-0624">Polysaccharide degradation</keyword>
<proteinExistence type="inferred from homology"/>
<evidence type="ECO:0000256" key="6">
    <source>
        <dbReference type="ARBA" id="ARBA00022801"/>
    </source>
</evidence>
<accession>A0A167NVW3</accession>
<comment type="catalytic activity">
    <reaction evidence="9">
        <text>feruloyl-polysaccharide + H2O = ferulate + polysaccharide.</text>
        <dbReference type="EC" id="3.1.1.73"/>
    </reaction>
</comment>
<dbReference type="GO" id="GO:0045493">
    <property type="term" value="P:xylan catabolic process"/>
    <property type="evidence" value="ECO:0007669"/>
    <property type="project" value="UniProtKB-KW"/>
</dbReference>
<evidence type="ECO:0000256" key="1">
    <source>
        <dbReference type="ARBA" id="ARBA00006249"/>
    </source>
</evidence>
<evidence type="ECO:0000256" key="2">
    <source>
        <dbReference type="ARBA" id="ARBA00022487"/>
    </source>
</evidence>
<dbReference type="OrthoDB" id="3039123at2759"/>
<keyword evidence="7" id="KW-0106">Calcium</keyword>
<evidence type="ECO:0000256" key="8">
    <source>
        <dbReference type="ARBA" id="ARBA00023157"/>
    </source>
</evidence>
<feature type="signal peptide" evidence="10">
    <location>
        <begin position="1"/>
        <end position="22"/>
    </location>
</feature>
<keyword evidence="6 10" id="KW-0378">Hydrolase</keyword>
<evidence type="ECO:0000256" key="7">
    <source>
        <dbReference type="ARBA" id="ARBA00022837"/>
    </source>
</evidence>
<keyword evidence="5 10" id="KW-0732">Signal</keyword>
<dbReference type="STRING" id="1330018.A0A167NVW3"/>